<feature type="region of interest" description="Disordered" evidence="1">
    <location>
        <begin position="55"/>
        <end position="82"/>
    </location>
</feature>
<reference evidence="3" key="1">
    <citation type="submission" date="2022-10" db="EMBL/GenBank/DDBJ databases">
        <title>Genome assembly of Pristionchus species.</title>
        <authorList>
            <person name="Yoshida K."/>
            <person name="Sommer R.J."/>
        </authorList>
    </citation>
    <scope>NUCLEOTIDE SEQUENCE [LARGE SCALE GENOMIC DNA]</scope>
    <source>
        <strain evidence="3">RS5460</strain>
    </source>
</reference>
<dbReference type="EMBL" id="BTRK01000003">
    <property type="protein sequence ID" value="GMR43350.1"/>
    <property type="molecule type" value="Genomic_DNA"/>
</dbReference>
<comment type="caution">
    <text evidence="2">The sequence shown here is derived from an EMBL/GenBank/DDBJ whole genome shotgun (WGS) entry which is preliminary data.</text>
</comment>
<keyword evidence="3" id="KW-1185">Reference proteome</keyword>
<feature type="non-terminal residue" evidence="2">
    <location>
        <position position="213"/>
    </location>
</feature>
<organism evidence="2 3">
    <name type="scientific">Pristionchus mayeri</name>
    <dbReference type="NCBI Taxonomy" id="1317129"/>
    <lineage>
        <taxon>Eukaryota</taxon>
        <taxon>Metazoa</taxon>
        <taxon>Ecdysozoa</taxon>
        <taxon>Nematoda</taxon>
        <taxon>Chromadorea</taxon>
        <taxon>Rhabditida</taxon>
        <taxon>Rhabditina</taxon>
        <taxon>Diplogasteromorpha</taxon>
        <taxon>Diplogasteroidea</taxon>
        <taxon>Neodiplogasteridae</taxon>
        <taxon>Pristionchus</taxon>
    </lineage>
</organism>
<evidence type="ECO:0000256" key="1">
    <source>
        <dbReference type="SAM" id="MobiDB-lite"/>
    </source>
</evidence>
<proteinExistence type="predicted"/>
<name>A0AAN4ZU58_9BILA</name>
<dbReference type="AlphaFoldDB" id="A0AAN4ZU58"/>
<accession>A0AAN4ZU58</accession>
<dbReference type="Proteomes" id="UP001328107">
    <property type="component" value="Unassembled WGS sequence"/>
</dbReference>
<protein>
    <submittedName>
        <fullName evidence="2">Uncharacterized protein</fullName>
    </submittedName>
</protein>
<evidence type="ECO:0000313" key="2">
    <source>
        <dbReference type="EMBL" id="GMR43350.1"/>
    </source>
</evidence>
<gene>
    <name evidence="2" type="ORF">PMAYCL1PPCAC_13545</name>
</gene>
<sequence>MKKPILRSLGSLDIGRRHSFGFENAEEFSIRTLIYGLIECLHMTLLQLIEKKNQEKSSEELSITEETTTEEIPPFSQQQPSMVIEDHVGISHSKDRIDEGNDNSVNDLDRLSMVGNFDTSFQSKMKEENFEESKSILNDNQNSGVDFMGDEIKDEMADYDLIEPKNEPIDFSTLGGIKMETKDEEFKEESALDSDAINLKEEFKDEDTLNSDA</sequence>
<evidence type="ECO:0000313" key="3">
    <source>
        <dbReference type="Proteomes" id="UP001328107"/>
    </source>
</evidence>